<proteinExistence type="inferred from homology"/>
<gene>
    <name evidence="9" type="ORF">EDS130_LOCUS17714</name>
</gene>
<accession>A0A814KU58</accession>
<dbReference type="Pfam" id="PF23780">
    <property type="entry name" value="S-AdoMet_lyase"/>
    <property type="match status" value="1"/>
</dbReference>
<organism evidence="9 10">
    <name type="scientific">Adineta ricciae</name>
    <name type="common">Rotifer</name>
    <dbReference type="NCBI Taxonomy" id="249248"/>
    <lineage>
        <taxon>Eukaryota</taxon>
        <taxon>Metazoa</taxon>
        <taxon>Spiralia</taxon>
        <taxon>Gnathifera</taxon>
        <taxon>Rotifera</taxon>
        <taxon>Eurotatoria</taxon>
        <taxon>Bdelloidea</taxon>
        <taxon>Adinetida</taxon>
        <taxon>Adinetidae</taxon>
        <taxon>Adineta</taxon>
    </lineage>
</organism>
<evidence type="ECO:0000259" key="8">
    <source>
        <dbReference type="SMART" id="SM01332"/>
    </source>
</evidence>
<dbReference type="SMART" id="SM00385">
    <property type="entry name" value="CYCLIN"/>
    <property type="match status" value="2"/>
</dbReference>
<reference evidence="9" key="1">
    <citation type="submission" date="2021-02" db="EMBL/GenBank/DDBJ databases">
        <authorList>
            <person name="Nowell W R."/>
        </authorList>
    </citation>
    <scope>NUCLEOTIDE SEQUENCE</scope>
</reference>
<feature type="domain" description="Cyclin C-terminal" evidence="8">
    <location>
        <begin position="365"/>
        <end position="493"/>
    </location>
</feature>
<evidence type="ECO:0000256" key="4">
    <source>
        <dbReference type="ARBA" id="ARBA00023306"/>
    </source>
</evidence>
<dbReference type="OrthoDB" id="5590282at2759"/>
<sequence length="730" mass="83012">MRPSIKRQSIIIPRPTKASLARQSKIRNSILVSTTNTLKPIQNEQIKSENDLSTIGLNKQQAQARRSSAIAKNNIVFKRRRSFHKLAVIVSGSSLDNSTGEGETLKQVIVASLTENVKKMDLVEQPKGKTSTNNDNKENRASKRPTISSAIRKKVIPIPVQILDKYAAEELTIEIIEQALTNEELQTDEDDEPIDPTYAMDYVADIMNLLYTLEKKYPIQSTFLTTSSSATSFPSTTMATMANGSATRSWKLTTKHRTIVVGWIIQLFYARFHLSQDAMHICVGLLDRFLQQCMNSSTAGTSFVTQKNLQLIAVAAFLIAAKVEETHHPPVDELVYVTDHTYTSEQVKRMEKKILHELRFELNRPTSLQFLRRYSFISSAGDEQHAIGKFLIDMALLDVSCIGLAPSLVAASATYIARCLLHPSQPATFEQCWPSELQQRSPYKTFESLSNGIRILAQFLDKNLTGNNCKECEILIKRYEHEQLSQASLYCVQQRALIRQLANQFESYELSSKMIIFYCLLFTTFSHLTTQEWISSLNPITFSRRAVETLLKHGGYAIISAGRNPAIMTDLYLTDSMIEQRTAKLIDDIQDAYVYSSVIGSYDGGIEQSFLLILHNESPKSELQELIQLGEKYNQDSIIYVKKSTPPVQKMVYTTGDYRGRHVRGTGYEKSQPNMTDNFSRIQLCSNGTFEFMLNFNFKYMYRNKIPFRTDQLVDYHRKNQEANKHKCQN</sequence>
<dbReference type="CDD" id="cd20537">
    <property type="entry name" value="CYCLIN_CCNO-like_rpt2"/>
    <property type="match status" value="1"/>
</dbReference>
<dbReference type="InterPro" id="IPR036915">
    <property type="entry name" value="Cyclin-like_sf"/>
</dbReference>
<keyword evidence="4" id="KW-0131">Cell cycle</keyword>
<dbReference type="Proteomes" id="UP000663852">
    <property type="component" value="Unassembled WGS sequence"/>
</dbReference>
<keyword evidence="3 5" id="KW-0195">Cyclin</keyword>
<dbReference type="Pfam" id="PF02984">
    <property type="entry name" value="Cyclin_C"/>
    <property type="match status" value="1"/>
</dbReference>
<comment type="similarity">
    <text evidence="5">Belongs to the cyclin family.</text>
</comment>
<feature type="region of interest" description="Disordered" evidence="6">
    <location>
        <begin position="123"/>
        <end position="145"/>
    </location>
</feature>
<comment type="caution">
    <text evidence="9">The sequence shown here is derived from an EMBL/GenBank/DDBJ whole genome shotgun (WGS) entry which is preliminary data.</text>
</comment>
<evidence type="ECO:0000256" key="2">
    <source>
        <dbReference type="ARBA" id="ARBA00022776"/>
    </source>
</evidence>
<dbReference type="Pfam" id="PF00134">
    <property type="entry name" value="Cyclin_N"/>
    <property type="match status" value="1"/>
</dbReference>
<evidence type="ECO:0000313" key="10">
    <source>
        <dbReference type="Proteomes" id="UP000663852"/>
    </source>
</evidence>
<protein>
    <submittedName>
        <fullName evidence="9">Uncharacterized protein</fullName>
    </submittedName>
</protein>
<feature type="domain" description="Cyclin-like" evidence="7">
    <location>
        <begin position="369"/>
        <end position="458"/>
    </location>
</feature>
<dbReference type="GO" id="GO:0051301">
    <property type="term" value="P:cell division"/>
    <property type="evidence" value="ECO:0007669"/>
    <property type="project" value="UniProtKB-KW"/>
</dbReference>
<dbReference type="FunFam" id="1.10.472.10:FF:000001">
    <property type="entry name" value="G2/mitotic-specific cyclin"/>
    <property type="match status" value="1"/>
</dbReference>
<dbReference type="InterPro" id="IPR006671">
    <property type="entry name" value="Cyclin_N"/>
</dbReference>
<dbReference type="EMBL" id="CAJNOJ010000080">
    <property type="protein sequence ID" value="CAF1056992.1"/>
    <property type="molecule type" value="Genomic_DNA"/>
</dbReference>
<name>A0A814KU58_ADIRI</name>
<feature type="domain" description="Cyclin-like" evidence="7">
    <location>
        <begin position="262"/>
        <end position="356"/>
    </location>
</feature>
<evidence type="ECO:0000256" key="3">
    <source>
        <dbReference type="ARBA" id="ARBA00023127"/>
    </source>
</evidence>
<dbReference type="InterPro" id="IPR004367">
    <property type="entry name" value="Cyclin_C-dom"/>
</dbReference>
<dbReference type="SUPFAM" id="SSF47954">
    <property type="entry name" value="Cyclin-like"/>
    <property type="match status" value="2"/>
</dbReference>
<evidence type="ECO:0000256" key="1">
    <source>
        <dbReference type="ARBA" id="ARBA00022618"/>
    </source>
</evidence>
<dbReference type="SMART" id="SM01332">
    <property type="entry name" value="Cyclin_C"/>
    <property type="match status" value="1"/>
</dbReference>
<dbReference type="Gene3D" id="1.10.472.10">
    <property type="entry name" value="Cyclin-like"/>
    <property type="match status" value="2"/>
</dbReference>
<evidence type="ECO:0000259" key="7">
    <source>
        <dbReference type="SMART" id="SM00385"/>
    </source>
</evidence>
<dbReference type="InterPro" id="IPR057548">
    <property type="entry name" value="S-AdoMet_lyase-like"/>
</dbReference>
<dbReference type="PANTHER" id="PTHR10177">
    <property type="entry name" value="CYCLINS"/>
    <property type="match status" value="1"/>
</dbReference>
<keyword evidence="1" id="KW-0132">Cell division</keyword>
<evidence type="ECO:0000313" key="9">
    <source>
        <dbReference type="EMBL" id="CAF1056992.1"/>
    </source>
</evidence>
<dbReference type="InterPro" id="IPR013763">
    <property type="entry name" value="Cyclin-like_dom"/>
</dbReference>
<dbReference type="AlphaFoldDB" id="A0A814KU58"/>
<keyword evidence="2" id="KW-0498">Mitosis</keyword>
<dbReference type="InterPro" id="IPR039361">
    <property type="entry name" value="Cyclin"/>
</dbReference>
<evidence type="ECO:0000256" key="5">
    <source>
        <dbReference type="RuleBase" id="RU000383"/>
    </source>
</evidence>
<evidence type="ECO:0000256" key="6">
    <source>
        <dbReference type="SAM" id="MobiDB-lite"/>
    </source>
</evidence>